<dbReference type="RefSeq" id="WP_126583366.1">
    <property type="nucleotide sequence ID" value="NZ_BIFR01000002.1"/>
</dbReference>
<reference evidence="5" key="1">
    <citation type="submission" date="2018-12" db="EMBL/GenBank/DDBJ databases">
        <title>Tengunoibacter tsumagoiensis gen. nov., sp. nov., Dictyobacter kobayashii sp. nov., D. alpinus sp. nov., and D. joshuensis sp. nov. and description of Dictyobacteraceae fam. nov. within the order Ktedonobacterales isolated from Tengu-no-mugimeshi.</title>
        <authorList>
            <person name="Wang C.M."/>
            <person name="Zheng Y."/>
            <person name="Sakai Y."/>
            <person name="Toyoda A."/>
            <person name="Minakuchi Y."/>
            <person name="Abe K."/>
            <person name="Yokota A."/>
            <person name="Yabe S."/>
        </authorList>
    </citation>
    <scope>NUCLEOTIDE SEQUENCE [LARGE SCALE GENOMIC DNA]</scope>
    <source>
        <strain evidence="5">Uno3</strain>
    </source>
</reference>
<dbReference type="PANTHER" id="PTHR10434:SF40">
    <property type="entry name" value="1-ACYL-SN-GLYCEROL-3-PHOSPHATE ACYLTRANSFERASE"/>
    <property type="match status" value="1"/>
</dbReference>
<evidence type="ECO:0000256" key="1">
    <source>
        <dbReference type="ARBA" id="ARBA00022679"/>
    </source>
</evidence>
<proteinExistence type="predicted"/>
<gene>
    <name evidence="4" type="ORF">KTT_58310</name>
</gene>
<dbReference type="InterPro" id="IPR002123">
    <property type="entry name" value="Plipid/glycerol_acylTrfase"/>
</dbReference>
<dbReference type="SMART" id="SM00563">
    <property type="entry name" value="PlsC"/>
    <property type="match status" value="1"/>
</dbReference>
<sequence length="193" mass="21632">MYYFFVLLGYLIIPLFCRLHIVGHEHIPRRGAVVLTCNHQSWIDVIILAFAIRPRVVHYMAKQELLAYPILGPLLAAVHVFPVNREHPGPSAIKVPLALLKQGAMVGIFPTGTRTSEDVALKQGAITIAFRAQAPLITANYTGPTSMHWSFLFKRPEVTVRFWPAISIPEGNDKKQAMQMMMEKMTSQLKANG</sequence>
<accession>A0A402A9X9</accession>
<protein>
    <recommendedName>
        <fullName evidence="3">Phospholipid/glycerol acyltransferase domain-containing protein</fullName>
    </recommendedName>
</protein>
<dbReference type="EMBL" id="BIFR01000002">
    <property type="protein sequence ID" value="GCE15972.1"/>
    <property type="molecule type" value="Genomic_DNA"/>
</dbReference>
<keyword evidence="5" id="KW-1185">Reference proteome</keyword>
<dbReference type="GO" id="GO:0003841">
    <property type="term" value="F:1-acylglycerol-3-phosphate O-acyltransferase activity"/>
    <property type="evidence" value="ECO:0007669"/>
    <property type="project" value="TreeGrafter"/>
</dbReference>
<comment type="caution">
    <text evidence="4">The sequence shown here is derived from an EMBL/GenBank/DDBJ whole genome shotgun (WGS) entry which is preliminary data.</text>
</comment>
<dbReference type="AlphaFoldDB" id="A0A402A9X9"/>
<dbReference type="CDD" id="cd07989">
    <property type="entry name" value="LPLAT_AGPAT-like"/>
    <property type="match status" value="1"/>
</dbReference>
<keyword evidence="2" id="KW-0012">Acyltransferase</keyword>
<dbReference type="Proteomes" id="UP000287352">
    <property type="component" value="Unassembled WGS sequence"/>
</dbReference>
<evidence type="ECO:0000256" key="2">
    <source>
        <dbReference type="ARBA" id="ARBA00023315"/>
    </source>
</evidence>
<dbReference type="GO" id="GO:0006654">
    <property type="term" value="P:phosphatidic acid biosynthetic process"/>
    <property type="evidence" value="ECO:0007669"/>
    <property type="project" value="TreeGrafter"/>
</dbReference>
<name>A0A402A9X9_9CHLR</name>
<dbReference type="Pfam" id="PF01553">
    <property type="entry name" value="Acyltransferase"/>
    <property type="match status" value="1"/>
</dbReference>
<evidence type="ECO:0000313" key="4">
    <source>
        <dbReference type="EMBL" id="GCE15972.1"/>
    </source>
</evidence>
<dbReference type="PANTHER" id="PTHR10434">
    <property type="entry name" value="1-ACYL-SN-GLYCEROL-3-PHOSPHATE ACYLTRANSFERASE"/>
    <property type="match status" value="1"/>
</dbReference>
<dbReference type="SUPFAM" id="SSF69593">
    <property type="entry name" value="Glycerol-3-phosphate (1)-acyltransferase"/>
    <property type="match status" value="1"/>
</dbReference>
<organism evidence="4 5">
    <name type="scientific">Tengunoibacter tsumagoiensis</name>
    <dbReference type="NCBI Taxonomy" id="2014871"/>
    <lineage>
        <taxon>Bacteria</taxon>
        <taxon>Bacillati</taxon>
        <taxon>Chloroflexota</taxon>
        <taxon>Ktedonobacteria</taxon>
        <taxon>Ktedonobacterales</taxon>
        <taxon>Dictyobacteraceae</taxon>
        <taxon>Tengunoibacter</taxon>
    </lineage>
</organism>
<dbReference type="OrthoDB" id="9803035at2"/>
<evidence type="ECO:0000313" key="5">
    <source>
        <dbReference type="Proteomes" id="UP000287352"/>
    </source>
</evidence>
<evidence type="ECO:0000259" key="3">
    <source>
        <dbReference type="SMART" id="SM00563"/>
    </source>
</evidence>
<feature type="domain" description="Phospholipid/glycerol acyltransferase" evidence="3">
    <location>
        <begin position="33"/>
        <end position="144"/>
    </location>
</feature>
<keyword evidence="1" id="KW-0808">Transferase</keyword>